<proteinExistence type="predicted"/>
<name>A0A7S2JUN2_9STRA</name>
<reference evidence="1" key="1">
    <citation type="submission" date="2021-01" db="EMBL/GenBank/DDBJ databases">
        <authorList>
            <person name="Corre E."/>
            <person name="Pelletier E."/>
            <person name="Niang G."/>
            <person name="Scheremetjew M."/>
            <person name="Finn R."/>
            <person name="Kale V."/>
            <person name="Holt S."/>
            <person name="Cochrane G."/>
            <person name="Meng A."/>
            <person name="Brown T."/>
            <person name="Cohen L."/>
        </authorList>
    </citation>
    <scope>NUCLEOTIDE SEQUENCE</scope>
    <source>
        <strain evidence="1">B650</strain>
    </source>
</reference>
<organism evidence="1">
    <name type="scientific">Leptocylindrus danicus</name>
    <dbReference type="NCBI Taxonomy" id="163516"/>
    <lineage>
        <taxon>Eukaryota</taxon>
        <taxon>Sar</taxon>
        <taxon>Stramenopiles</taxon>
        <taxon>Ochrophyta</taxon>
        <taxon>Bacillariophyta</taxon>
        <taxon>Coscinodiscophyceae</taxon>
        <taxon>Chaetocerotophycidae</taxon>
        <taxon>Leptocylindrales</taxon>
        <taxon>Leptocylindraceae</taxon>
        <taxon>Leptocylindrus</taxon>
    </lineage>
</organism>
<dbReference type="AlphaFoldDB" id="A0A7S2JUN2"/>
<protein>
    <submittedName>
        <fullName evidence="1">Uncharacterized protein</fullName>
    </submittedName>
</protein>
<sequence length="247" mass="27709">MHPSLANTLHRSLMSSEPQTGYHLLINQLMTNTCIPPREDLKMMLRSIMHGTQNEGIELSDTNKQQMIADYAMHPLVIKQISSCWQWECYADIVQAPLHSKQTSVWNRTSCALEYVARLFSEPDGILVSCDNPRQTLRQTNAVLATFFQQHGDEMLRPCSDSSRVEHILAITRLVKAFGGLSVELAAYISEQEHLCKKDMTYLCLGGHGGDDALSIILEDMLVARSIATRKICAEGTCRLRRAEATS</sequence>
<evidence type="ECO:0000313" key="1">
    <source>
        <dbReference type="EMBL" id="CAD9557766.1"/>
    </source>
</evidence>
<dbReference type="EMBL" id="HBGY01001880">
    <property type="protein sequence ID" value="CAD9557766.1"/>
    <property type="molecule type" value="Transcribed_RNA"/>
</dbReference>
<gene>
    <name evidence="1" type="ORF">LDAN0321_LOCUS1273</name>
</gene>
<accession>A0A7S2JUN2</accession>